<accession>A0AAD8HB18</accession>
<dbReference type="InterPro" id="IPR001563">
    <property type="entry name" value="Peptidase_S10"/>
</dbReference>
<dbReference type="Proteomes" id="UP001237642">
    <property type="component" value="Unassembled WGS sequence"/>
</dbReference>
<reference evidence="2" key="2">
    <citation type="submission" date="2023-05" db="EMBL/GenBank/DDBJ databases">
        <authorList>
            <person name="Schelkunov M.I."/>
        </authorList>
    </citation>
    <scope>NUCLEOTIDE SEQUENCE</scope>
    <source>
        <strain evidence="2">Hsosn_3</strain>
        <tissue evidence="2">Leaf</tissue>
    </source>
</reference>
<organism evidence="2 3">
    <name type="scientific">Heracleum sosnowskyi</name>
    <dbReference type="NCBI Taxonomy" id="360622"/>
    <lineage>
        <taxon>Eukaryota</taxon>
        <taxon>Viridiplantae</taxon>
        <taxon>Streptophyta</taxon>
        <taxon>Embryophyta</taxon>
        <taxon>Tracheophyta</taxon>
        <taxon>Spermatophyta</taxon>
        <taxon>Magnoliopsida</taxon>
        <taxon>eudicotyledons</taxon>
        <taxon>Gunneridae</taxon>
        <taxon>Pentapetalae</taxon>
        <taxon>asterids</taxon>
        <taxon>campanulids</taxon>
        <taxon>Apiales</taxon>
        <taxon>Apiaceae</taxon>
        <taxon>Apioideae</taxon>
        <taxon>apioid superclade</taxon>
        <taxon>Tordylieae</taxon>
        <taxon>Tordyliinae</taxon>
        <taxon>Heracleum</taxon>
    </lineage>
</organism>
<dbReference type="PANTHER" id="PTHR11802">
    <property type="entry name" value="SERINE PROTEASE FAMILY S10 SERINE CARBOXYPEPTIDASE"/>
    <property type="match status" value="1"/>
</dbReference>
<proteinExistence type="inferred from homology"/>
<comment type="caution">
    <text evidence="2">The sequence shown here is derived from an EMBL/GenBank/DDBJ whole genome shotgun (WGS) entry which is preliminary data.</text>
</comment>
<dbReference type="Pfam" id="PF00450">
    <property type="entry name" value="Peptidase_S10"/>
    <property type="match status" value="1"/>
</dbReference>
<dbReference type="GO" id="GO:0006508">
    <property type="term" value="P:proteolysis"/>
    <property type="evidence" value="ECO:0007669"/>
    <property type="project" value="InterPro"/>
</dbReference>
<sequence length="109" mass="12126">MVFVTGESYVGHYIPAFASRVHVDLGFAIGNGLTDPAIQYKPYTDYALDHKLITKTDYKNINTMIPECENDIQLCDAYASCTSIFGSILDIVGNINYYDIRKKCGGQLC</sequence>
<dbReference type="GO" id="GO:0005773">
    <property type="term" value="C:vacuole"/>
    <property type="evidence" value="ECO:0007669"/>
    <property type="project" value="TreeGrafter"/>
</dbReference>
<evidence type="ECO:0000313" key="2">
    <source>
        <dbReference type="EMBL" id="KAK1363074.1"/>
    </source>
</evidence>
<dbReference type="AlphaFoldDB" id="A0AAD8HB18"/>
<dbReference type="GO" id="GO:0004185">
    <property type="term" value="F:serine-type carboxypeptidase activity"/>
    <property type="evidence" value="ECO:0007669"/>
    <property type="project" value="InterPro"/>
</dbReference>
<gene>
    <name evidence="2" type="ORF">POM88_038635</name>
</gene>
<dbReference type="InterPro" id="IPR029058">
    <property type="entry name" value="AB_hydrolase_fold"/>
</dbReference>
<comment type="similarity">
    <text evidence="1">Belongs to the peptidase S10 family.</text>
</comment>
<evidence type="ECO:0000313" key="3">
    <source>
        <dbReference type="Proteomes" id="UP001237642"/>
    </source>
</evidence>
<keyword evidence="3" id="KW-1185">Reference proteome</keyword>
<name>A0AAD8HB18_9APIA</name>
<evidence type="ECO:0000256" key="1">
    <source>
        <dbReference type="ARBA" id="ARBA00009431"/>
    </source>
</evidence>
<dbReference type="SUPFAM" id="SSF53474">
    <property type="entry name" value="alpha/beta-Hydrolases"/>
    <property type="match status" value="1"/>
</dbReference>
<dbReference type="PANTHER" id="PTHR11802:SF350">
    <property type="entry name" value="CARBOXYPEPTIDASE"/>
    <property type="match status" value="1"/>
</dbReference>
<reference evidence="2" key="1">
    <citation type="submission" date="2023-02" db="EMBL/GenBank/DDBJ databases">
        <title>Genome of toxic invasive species Heracleum sosnowskyi carries increased number of genes despite the absence of recent whole-genome duplications.</title>
        <authorList>
            <person name="Schelkunov M."/>
            <person name="Shtratnikova V."/>
            <person name="Makarenko M."/>
            <person name="Klepikova A."/>
            <person name="Omelchenko D."/>
            <person name="Novikova G."/>
            <person name="Obukhova E."/>
            <person name="Bogdanov V."/>
            <person name="Penin A."/>
            <person name="Logacheva M."/>
        </authorList>
    </citation>
    <scope>NUCLEOTIDE SEQUENCE</scope>
    <source>
        <strain evidence="2">Hsosn_3</strain>
        <tissue evidence="2">Leaf</tissue>
    </source>
</reference>
<dbReference type="Gene3D" id="3.40.50.1820">
    <property type="entry name" value="alpha/beta hydrolase"/>
    <property type="match status" value="1"/>
</dbReference>
<dbReference type="EMBL" id="JAUIZM010000009">
    <property type="protein sequence ID" value="KAK1363074.1"/>
    <property type="molecule type" value="Genomic_DNA"/>
</dbReference>
<evidence type="ECO:0008006" key="4">
    <source>
        <dbReference type="Google" id="ProtNLM"/>
    </source>
</evidence>
<protein>
    <recommendedName>
        <fullName evidence="4">Carboxypeptidase</fullName>
    </recommendedName>
</protein>